<dbReference type="InterPro" id="IPR007627">
    <property type="entry name" value="RNA_pol_sigma70_r2"/>
</dbReference>
<dbReference type="GO" id="GO:0003677">
    <property type="term" value="F:DNA binding"/>
    <property type="evidence" value="ECO:0007669"/>
    <property type="project" value="InterPro"/>
</dbReference>
<dbReference type="Pfam" id="PF04542">
    <property type="entry name" value="Sigma70_r2"/>
    <property type="match status" value="1"/>
</dbReference>
<protein>
    <submittedName>
        <fullName evidence="8">Sigma-70 family RNA polymerase sigma factor</fullName>
    </submittedName>
</protein>
<evidence type="ECO:0000313" key="8">
    <source>
        <dbReference type="EMBL" id="QVL34659.1"/>
    </source>
</evidence>
<evidence type="ECO:0000256" key="5">
    <source>
        <dbReference type="SAM" id="MobiDB-lite"/>
    </source>
</evidence>
<evidence type="ECO:0000256" key="2">
    <source>
        <dbReference type="ARBA" id="ARBA00023015"/>
    </source>
</evidence>
<dbReference type="InterPro" id="IPR013325">
    <property type="entry name" value="RNA_pol_sigma_r2"/>
</dbReference>
<evidence type="ECO:0000259" key="6">
    <source>
        <dbReference type="Pfam" id="PF04542"/>
    </source>
</evidence>
<keyword evidence="3" id="KW-0731">Sigma factor</keyword>
<evidence type="ECO:0000256" key="4">
    <source>
        <dbReference type="ARBA" id="ARBA00023163"/>
    </source>
</evidence>
<dbReference type="InterPro" id="IPR039425">
    <property type="entry name" value="RNA_pol_sigma-70-like"/>
</dbReference>
<feature type="domain" description="RNA polymerase sigma-70 region 2" evidence="6">
    <location>
        <begin position="31"/>
        <end position="98"/>
    </location>
</feature>
<dbReference type="EMBL" id="CP074694">
    <property type="protein sequence ID" value="QVL34659.1"/>
    <property type="molecule type" value="Genomic_DNA"/>
</dbReference>
<dbReference type="InterPro" id="IPR013249">
    <property type="entry name" value="RNA_pol_sigma70_r4_t2"/>
</dbReference>
<evidence type="ECO:0000256" key="1">
    <source>
        <dbReference type="ARBA" id="ARBA00010641"/>
    </source>
</evidence>
<dbReference type="Proteomes" id="UP000676194">
    <property type="component" value="Chromosome"/>
</dbReference>
<dbReference type="NCBIfam" id="TIGR02937">
    <property type="entry name" value="sigma70-ECF"/>
    <property type="match status" value="1"/>
</dbReference>
<dbReference type="InterPro" id="IPR013324">
    <property type="entry name" value="RNA_pol_sigma_r3/r4-like"/>
</dbReference>
<dbReference type="SUPFAM" id="SSF88946">
    <property type="entry name" value="Sigma2 domain of RNA polymerase sigma factors"/>
    <property type="match status" value="1"/>
</dbReference>
<dbReference type="RefSeq" id="WP_213499860.1">
    <property type="nucleotide sequence ID" value="NZ_CP074694.1"/>
</dbReference>
<organism evidence="8 9">
    <name type="scientific">Telmatocola sphagniphila</name>
    <dbReference type="NCBI Taxonomy" id="1123043"/>
    <lineage>
        <taxon>Bacteria</taxon>
        <taxon>Pseudomonadati</taxon>
        <taxon>Planctomycetota</taxon>
        <taxon>Planctomycetia</taxon>
        <taxon>Gemmatales</taxon>
        <taxon>Gemmataceae</taxon>
    </lineage>
</organism>
<dbReference type="AlphaFoldDB" id="A0A8E6BB70"/>
<dbReference type="PANTHER" id="PTHR43133:SF25">
    <property type="entry name" value="RNA POLYMERASE SIGMA FACTOR RFAY-RELATED"/>
    <property type="match status" value="1"/>
</dbReference>
<dbReference type="GO" id="GO:0016987">
    <property type="term" value="F:sigma factor activity"/>
    <property type="evidence" value="ECO:0007669"/>
    <property type="project" value="UniProtKB-KW"/>
</dbReference>
<sequence>MARVENTDIDLSDEDLLTRLRNGERDLFGQLVRRYQRELYAYLVRYTGDAQLAEDVFQNTFLQVHLKVQQYEPGRPVRPWLYRIATNQAIDLLRSVNRHQAVSLEQTQSPTGDSVVSLLELIPETEDGPFEAIQLEEMRNLVRLAIRQLPEMLRGVVLLAYFQELKYSEIADILEIPVGTVKSRLHNALNRLHQIWVESQTPEEGSKEMPVERPAKPLVANPR</sequence>
<dbReference type="GO" id="GO:0006352">
    <property type="term" value="P:DNA-templated transcription initiation"/>
    <property type="evidence" value="ECO:0007669"/>
    <property type="project" value="InterPro"/>
</dbReference>
<comment type="similarity">
    <text evidence="1">Belongs to the sigma-70 factor family. ECF subfamily.</text>
</comment>
<feature type="region of interest" description="Disordered" evidence="5">
    <location>
        <begin position="200"/>
        <end position="223"/>
    </location>
</feature>
<accession>A0A8E6BB70</accession>
<feature type="domain" description="RNA polymerase sigma factor 70 region 4 type 2" evidence="7">
    <location>
        <begin position="140"/>
        <end position="192"/>
    </location>
</feature>
<feature type="compositionally biased region" description="Basic and acidic residues" evidence="5">
    <location>
        <begin position="204"/>
        <end position="215"/>
    </location>
</feature>
<dbReference type="PANTHER" id="PTHR43133">
    <property type="entry name" value="RNA POLYMERASE ECF-TYPE SIGMA FACTO"/>
    <property type="match status" value="1"/>
</dbReference>
<proteinExistence type="inferred from homology"/>
<reference evidence="8" key="1">
    <citation type="submission" date="2021-05" db="EMBL/GenBank/DDBJ databases">
        <title>Complete genome sequence of the cellulolytic planctomycete Telmatocola sphagniphila SP2T and characterization of the first cellulase from planctomycetes.</title>
        <authorList>
            <person name="Rakitin A.L."/>
            <person name="Beletsky A.V."/>
            <person name="Naumoff D.G."/>
            <person name="Kulichevskaya I.S."/>
            <person name="Mardanov A.V."/>
            <person name="Ravin N.V."/>
            <person name="Dedysh S.N."/>
        </authorList>
    </citation>
    <scope>NUCLEOTIDE SEQUENCE</scope>
    <source>
        <strain evidence="8">SP2T</strain>
    </source>
</reference>
<dbReference type="CDD" id="cd06171">
    <property type="entry name" value="Sigma70_r4"/>
    <property type="match status" value="1"/>
</dbReference>
<keyword evidence="2" id="KW-0805">Transcription regulation</keyword>
<dbReference type="SUPFAM" id="SSF88659">
    <property type="entry name" value="Sigma3 and sigma4 domains of RNA polymerase sigma factors"/>
    <property type="match status" value="1"/>
</dbReference>
<dbReference type="Gene3D" id="1.10.10.10">
    <property type="entry name" value="Winged helix-like DNA-binding domain superfamily/Winged helix DNA-binding domain"/>
    <property type="match status" value="1"/>
</dbReference>
<keyword evidence="4" id="KW-0804">Transcription</keyword>
<dbReference type="KEGG" id="tsph:KIH39_12345"/>
<evidence type="ECO:0000313" key="9">
    <source>
        <dbReference type="Proteomes" id="UP000676194"/>
    </source>
</evidence>
<dbReference type="InterPro" id="IPR036388">
    <property type="entry name" value="WH-like_DNA-bd_sf"/>
</dbReference>
<dbReference type="Gene3D" id="1.10.1740.10">
    <property type="match status" value="1"/>
</dbReference>
<evidence type="ECO:0000259" key="7">
    <source>
        <dbReference type="Pfam" id="PF08281"/>
    </source>
</evidence>
<gene>
    <name evidence="8" type="ORF">KIH39_12345</name>
</gene>
<dbReference type="Pfam" id="PF08281">
    <property type="entry name" value="Sigma70_r4_2"/>
    <property type="match status" value="1"/>
</dbReference>
<keyword evidence="9" id="KW-1185">Reference proteome</keyword>
<evidence type="ECO:0000256" key="3">
    <source>
        <dbReference type="ARBA" id="ARBA00023082"/>
    </source>
</evidence>
<dbReference type="InterPro" id="IPR014284">
    <property type="entry name" value="RNA_pol_sigma-70_dom"/>
</dbReference>
<name>A0A8E6BB70_9BACT</name>